<dbReference type="AlphaFoldDB" id="A0A6G7PV23"/>
<protein>
    <submittedName>
        <fullName evidence="1">Phosphatase PAP2 family protein</fullName>
    </submittedName>
</protein>
<dbReference type="Pfam" id="PF01569">
    <property type="entry name" value="PAP2"/>
    <property type="match status" value="1"/>
</dbReference>
<accession>A0A6G7PV23</accession>
<dbReference type="InterPro" id="IPR036938">
    <property type="entry name" value="PAP2/HPO_sf"/>
</dbReference>
<reference evidence="1 2" key="1">
    <citation type="submission" date="2020-02" db="EMBL/GenBank/DDBJ databases">
        <title>Genome analysis of Thermosulfuriphilus ammonigenes ST65T, an anaerobic thermophilic chemolithoautotrophic bacterium isolated from a deep-sea hydrothermal vent.</title>
        <authorList>
            <person name="Slobodkina G."/>
            <person name="Allioux M."/>
            <person name="Merkel A."/>
            <person name="Alain K."/>
            <person name="Jebbar M."/>
            <person name="Slobodkin A."/>
        </authorList>
    </citation>
    <scope>NUCLEOTIDE SEQUENCE [LARGE SCALE GENOMIC DNA]</scope>
    <source>
        <strain evidence="1 2">ST65</strain>
    </source>
</reference>
<dbReference type="Proteomes" id="UP000502179">
    <property type="component" value="Chromosome"/>
</dbReference>
<name>A0A6G7PV23_9BACT</name>
<dbReference type="SMART" id="SM00014">
    <property type="entry name" value="acidPPc"/>
    <property type="match status" value="1"/>
</dbReference>
<keyword evidence="2" id="KW-1185">Reference proteome</keyword>
<organism evidence="1 2">
    <name type="scientific">Thermosulfuriphilus ammonigenes</name>
    <dbReference type="NCBI Taxonomy" id="1936021"/>
    <lineage>
        <taxon>Bacteria</taxon>
        <taxon>Pseudomonadati</taxon>
        <taxon>Thermodesulfobacteriota</taxon>
        <taxon>Thermodesulfobacteria</taxon>
        <taxon>Thermodesulfobacteriales</taxon>
        <taxon>Thermodesulfobacteriaceae</taxon>
        <taxon>Thermosulfuriphilus</taxon>
    </lineage>
</organism>
<sequence length="186" mass="20905">MSLDTELFYLLNTSRHPVLDRIIPLFSSQEFIIAFFVALCSLAAIRYGRRALLTALIAVILVAGADFICGQVAKPFFKRPRPYYQLDHLYLRKSGNWHFLKKPLPLRPRYSLPSCHATNTFAAGLYLALTFPRLAPLSLALPLLTGYSRIYGGHHYPGDVLAGYLLGGLLAILAWLLTRNTGRRRS</sequence>
<evidence type="ECO:0000313" key="1">
    <source>
        <dbReference type="EMBL" id="QIJ71437.1"/>
    </source>
</evidence>
<dbReference type="PANTHER" id="PTHR14969">
    <property type="entry name" value="SPHINGOSINE-1-PHOSPHATE PHOSPHOHYDROLASE"/>
    <property type="match status" value="1"/>
</dbReference>
<dbReference type="InterPro" id="IPR000326">
    <property type="entry name" value="PAP2/HPO"/>
</dbReference>
<dbReference type="RefSeq" id="WP_166031657.1">
    <property type="nucleotide sequence ID" value="NZ_CP048877.1"/>
</dbReference>
<dbReference type="KEGG" id="tav:G4V39_03725"/>
<evidence type="ECO:0000313" key="2">
    <source>
        <dbReference type="Proteomes" id="UP000502179"/>
    </source>
</evidence>
<dbReference type="PANTHER" id="PTHR14969:SF13">
    <property type="entry name" value="AT30094P"/>
    <property type="match status" value="1"/>
</dbReference>
<dbReference type="EMBL" id="CP048877">
    <property type="protein sequence ID" value="QIJ71437.1"/>
    <property type="molecule type" value="Genomic_DNA"/>
</dbReference>
<proteinExistence type="predicted"/>
<dbReference type="Gene3D" id="1.20.144.10">
    <property type="entry name" value="Phosphatidic acid phosphatase type 2/haloperoxidase"/>
    <property type="match status" value="1"/>
</dbReference>
<dbReference type="SUPFAM" id="SSF48317">
    <property type="entry name" value="Acid phosphatase/Vanadium-dependent haloperoxidase"/>
    <property type="match status" value="1"/>
</dbReference>
<dbReference type="GO" id="GO:0042392">
    <property type="term" value="F:sphingosine-1-phosphate phosphatase activity"/>
    <property type="evidence" value="ECO:0007669"/>
    <property type="project" value="TreeGrafter"/>
</dbReference>
<gene>
    <name evidence="1" type="ORF">G4V39_03725</name>
</gene>